<evidence type="ECO:0000256" key="7">
    <source>
        <dbReference type="ARBA" id="ARBA00022927"/>
    </source>
</evidence>
<evidence type="ECO:0000256" key="4">
    <source>
        <dbReference type="ARBA" id="ARBA00022475"/>
    </source>
</evidence>
<evidence type="ECO:0000256" key="9">
    <source>
        <dbReference type="ARBA" id="ARBA00023136"/>
    </source>
</evidence>
<keyword evidence="9" id="KW-0472">Membrane</keyword>
<keyword evidence="3" id="KW-0813">Transport</keyword>
<feature type="chain" id="PRO_5023145703" evidence="10">
    <location>
        <begin position="20"/>
        <end position="150"/>
    </location>
</feature>
<evidence type="ECO:0000313" key="13">
    <source>
        <dbReference type="Proteomes" id="UP000321479"/>
    </source>
</evidence>
<feature type="signal peptide" evidence="10">
    <location>
        <begin position="1"/>
        <end position="19"/>
    </location>
</feature>
<evidence type="ECO:0000256" key="10">
    <source>
        <dbReference type="SAM" id="SignalP"/>
    </source>
</evidence>
<organism evidence="12 13">
    <name type="scientific">Mucilaginibacter ginsenosidivorans</name>
    <dbReference type="NCBI Taxonomy" id="398053"/>
    <lineage>
        <taxon>Bacteria</taxon>
        <taxon>Pseudomonadati</taxon>
        <taxon>Bacteroidota</taxon>
        <taxon>Sphingobacteriia</taxon>
        <taxon>Sphingobacteriales</taxon>
        <taxon>Sphingobacteriaceae</taxon>
        <taxon>Mucilaginibacter</taxon>
    </lineage>
</organism>
<dbReference type="RefSeq" id="WP_147033283.1">
    <property type="nucleotide sequence ID" value="NZ_CP042436.1"/>
</dbReference>
<gene>
    <name evidence="12" type="ORF">FRZ54_18355</name>
</gene>
<keyword evidence="13" id="KW-1185">Reference proteome</keyword>
<feature type="domain" description="TonB C-terminal" evidence="11">
    <location>
        <begin position="49"/>
        <end position="145"/>
    </location>
</feature>
<dbReference type="PANTHER" id="PTHR33446">
    <property type="entry name" value="PROTEIN TONB-RELATED"/>
    <property type="match status" value="1"/>
</dbReference>
<dbReference type="Pfam" id="PF03544">
    <property type="entry name" value="TonB_C"/>
    <property type="match status" value="1"/>
</dbReference>
<keyword evidence="8" id="KW-1133">Transmembrane helix</keyword>
<keyword evidence="6" id="KW-0812">Transmembrane</keyword>
<dbReference type="Gene3D" id="3.30.1150.10">
    <property type="match status" value="1"/>
</dbReference>
<comment type="similarity">
    <text evidence="2">Belongs to the TonB family.</text>
</comment>
<evidence type="ECO:0000313" key="12">
    <source>
        <dbReference type="EMBL" id="QEC64454.1"/>
    </source>
</evidence>
<evidence type="ECO:0000256" key="6">
    <source>
        <dbReference type="ARBA" id="ARBA00022692"/>
    </source>
</evidence>
<dbReference type="PROSITE" id="PS52015">
    <property type="entry name" value="TONB_CTD"/>
    <property type="match status" value="1"/>
</dbReference>
<accession>A0A5B8UZB0</accession>
<dbReference type="InterPro" id="IPR051045">
    <property type="entry name" value="TonB-dependent_transducer"/>
</dbReference>
<dbReference type="InterPro" id="IPR037682">
    <property type="entry name" value="TonB_C"/>
</dbReference>
<comment type="subcellular location">
    <subcellularLocation>
        <location evidence="1">Cell inner membrane</location>
        <topology evidence="1">Single-pass membrane protein</topology>
        <orientation evidence="1">Periplasmic side</orientation>
    </subcellularLocation>
</comment>
<dbReference type="AlphaFoldDB" id="A0A5B8UZB0"/>
<dbReference type="PANTHER" id="PTHR33446:SF2">
    <property type="entry name" value="PROTEIN TONB"/>
    <property type="match status" value="1"/>
</dbReference>
<keyword evidence="5" id="KW-0997">Cell inner membrane</keyword>
<sequence length="150" mass="17175">MKQLLFICVLIINCCSLKAQSKSAQIDTTHMEVNHPYNDDDYTRPTFPGGLKQFYKYLAKSIHYPTSAVKGKIHGKVYLNFTIEKDGNVDSVKVIRGVSKDIDMEAIRVLKSSPKWNPGTHHRNPIPYRYSIPINFELPKKGKQKSHDQN</sequence>
<evidence type="ECO:0000256" key="5">
    <source>
        <dbReference type="ARBA" id="ARBA00022519"/>
    </source>
</evidence>
<evidence type="ECO:0000259" key="11">
    <source>
        <dbReference type="PROSITE" id="PS52015"/>
    </source>
</evidence>
<evidence type="ECO:0000256" key="8">
    <source>
        <dbReference type="ARBA" id="ARBA00022989"/>
    </source>
</evidence>
<dbReference type="KEGG" id="mgin:FRZ54_18355"/>
<dbReference type="InterPro" id="IPR006260">
    <property type="entry name" value="TonB/TolA_C"/>
</dbReference>
<keyword evidence="7" id="KW-0653">Protein transport</keyword>
<dbReference type="Proteomes" id="UP000321479">
    <property type="component" value="Chromosome"/>
</dbReference>
<evidence type="ECO:0000256" key="2">
    <source>
        <dbReference type="ARBA" id="ARBA00006555"/>
    </source>
</evidence>
<proteinExistence type="inferred from homology"/>
<protein>
    <submittedName>
        <fullName evidence="12">Energy transducer TonB</fullName>
    </submittedName>
</protein>
<dbReference type="OrthoDB" id="649093at2"/>
<keyword evidence="10" id="KW-0732">Signal</keyword>
<reference evidence="12 13" key="1">
    <citation type="journal article" date="2017" name="Curr. Microbiol.">
        <title>Mucilaginibacter ginsenosidivorans sp. nov., Isolated from Soil of Ginseng Field.</title>
        <authorList>
            <person name="Kim M.M."/>
            <person name="Siddiqi M.Z."/>
            <person name="Im W.T."/>
        </authorList>
    </citation>
    <scope>NUCLEOTIDE SEQUENCE [LARGE SCALE GENOMIC DNA]</scope>
    <source>
        <strain evidence="12 13">Gsoil 3017</strain>
    </source>
</reference>
<name>A0A5B8UZB0_9SPHI</name>
<dbReference type="SUPFAM" id="SSF74653">
    <property type="entry name" value="TolA/TonB C-terminal domain"/>
    <property type="match status" value="1"/>
</dbReference>
<dbReference type="NCBIfam" id="TIGR01352">
    <property type="entry name" value="tonB_Cterm"/>
    <property type="match status" value="1"/>
</dbReference>
<dbReference type="EMBL" id="CP042436">
    <property type="protein sequence ID" value="QEC64454.1"/>
    <property type="molecule type" value="Genomic_DNA"/>
</dbReference>
<dbReference type="GO" id="GO:0055085">
    <property type="term" value="P:transmembrane transport"/>
    <property type="evidence" value="ECO:0007669"/>
    <property type="project" value="InterPro"/>
</dbReference>
<dbReference type="GO" id="GO:0015031">
    <property type="term" value="P:protein transport"/>
    <property type="evidence" value="ECO:0007669"/>
    <property type="project" value="UniProtKB-KW"/>
</dbReference>
<keyword evidence="4" id="KW-1003">Cell membrane</keyword>
<evidence type="ECO:0000256" key="1">
    <source>
        <dbReference type="ARBA" id="ARBA00004383"/>
    </source>
</evidence>
<dbReference type="GO" id="GO:0031992">
    <property type="term" value="F:energy transducer activity"/>
    <property type="evidence" value="ECO:0007669"/>
    <property type="project" value="TreeGrafter"/>
</dbReference>
<evidence type="ECO:0000256" key="3">
    <source>
        <dbReference type="ARBA" id="ARBA00022448"/>
    </source>
</evidence>
<dbReference type="GO" id="GO:0098797">
    <property type="term" value="C:plasma membrane protein complex"/>
    <property type="evidence" value="ECO:0007669"/>
    <property type="project" value="TreeGrafter"/>
</dbReference>